<feature type="transmembrane region" description="Helical" evidence="6">
    <location>
        <begin position="278"/>
        <end position="298"/>
    </location>
</feature>
<evidence type="ECO:0000256" key="1">
    <source>
        <dbReference type="ARBA" id="ARBA00004651"/>
    </source>
</evidence>
<dbReference type="PATRIC" id="fig|1236046.5.peg.1805"/>
<feature type="transmembrane region" description="Helical" evidence="6">
    <location>
        <begin position="150"/>
        <end position="171"/>
    </location>
</feature>
<dbReference type="Pfam" id="PF02653">
    <property type="entry name" value="BPD_transp_2"/>
    <property type="match status" value="1"/>
</dbReference>
<evidence type="ECO:0000313" key="10">
    <source>
        <dbReference type="Proteomes" id="UP000264215"/>
    </source>
</evidence>
<comment type="subcellular location">
    <subcellularLocation>
        <location evidence="1">Cell membrane</location>
        <topology evidence="1">Multi-pass membrane protein</topology>
    </subcellularLocation>
</comment>
<protein>
    <submittedName>
        <fullName evidence="8">ABC-type branched-chain amino acid transport system permease component</fullName>
    </submittedName>
    <submittedName>
        <fullName evidence="7">Branched-chain amino acid ABC transporter permease</fullName>
    </submittedName>
</protein>
<evidence type="ECO:0000313" key="9">
    <source>
        <dbReference type="Proteomes" id="UP000055014"/>
    </source>
</evidence>
<feature type="transmembrane region" description="Helical" evidence="6">
    <location>
        <begin position="206"/>
        <end position="229"/>
    </location>
</feature>
<keyword evidence="2" id="KW-1003">Cell membrane</keyword>
<accession>A0A101I807</accession>
<feature type="transmembrane region" description="Helical" evidence="6">
    <location>
        <begin position="37"/>
        <end position="63"/>
    </location>
</feature>
<dbReference type="Proteomes" id="UP000055014">
    <property type="component" value="Unassembled WGS sequence"/>
</dbReference>
<keyword evidence="3 6" id="KW-0812">Transmembrane</keyword>
<sequence length="320" mass="34572">MKKLILVVGAILLIILFPLFTNNMYQLYLMNRALIHAILATGLVFLTGFAGQISLGQAGFYAIGAYASAYFTVKLGLPIPIGVIAGVVLSVVAGFLLSIPSFKLKAFFLSLVTIAFGQIVWMLVINLTPITGGPSGFFGIPFYSVGNNMLSFGQVFWLFGGLLFLSVFIMYRIKHSHFGRAMLAMNDDDVATETCGISTKRLKMAAFGFSAGLAGLAGALYAHLAGFLSPEPFTFFESSNFVAMAVVGGLRHMSGGVVGGIGLTLLPEFLRFGGWENYYLMVTSLIVIVIIIFVPMGLGPILETLLRKVFRIKRSNTKTL</sequence>
<evidence type="ECO:0000256" key="6">
    <source>
        <dbReference type="SAM" id="Phobius"/>
    </source>
</evidence>
<evidence type="ECO:0000313" key="8">
    <source>
        <dbReference type="EMBL" id="KUK90467.1"/>
    </source>
</evidence>
<dbReference type="GO" id="GO:0015658">
    <property type="term" value="F:branched-chain amino acid transmembrane transporter activity"/>
    <property type="evidence" value="ECO:0007669"/>
    <property type="project" value="InterPro"/>
</dbReference>
<dbReference type="CDD" id="cd06581">
    <property type="entry name" value="TM_PBP1_LivM_like"/>
    <property type="match status" value="1"/>
</dbReference>
<evidence type="ECO:0000256" key="3">
    <source>
        <dbReference type="ARBA" id="ARBA00022692"/>
    </source>
</evidence>
<name>A0A101I807_9BACT</name>
<comment type="caution">
    <text evidence="8">The sequence shown here is derived from an EMBL/GenBank/DDBJ whole genome shotgun (WGS) entry which is preliminary data.</text>
</comment>
<dbReference type="EMBL" id="LGGW01000033">
    <property type="protein sequence ID" value="KUK90467.1"/>
    <property type="molecule type" value="Genomic_DNA"/>
</dbReference>
<dbReference type="InterPro" id="IPR001851">
    <property type="entry name" value="ABC_transp_permease"/>
</dbReference>
<dbReference type="AlphaFoldDB" id="A0A101I807"/>
<gene>
    <name evidence="7" type="ORF">DIT26_03575</name>
    <name evidence="8" type="ORF">XE02_0532</name>
</gene>
<dbReference type="InterPro" id="IPR043428">
    <property type="entry name" value="LivM-like"/>
</dbReference>
<dbReference type="PANTHER" id="PTHR30482">
    <property type="entry name" value="HIGH-AFFINITY BRANCHED-CHAIN AMINO ACID TRANSPORT SYSTEM PERMEASE"/>
    <property type="match status" value="1"/>
</dbReference>
<organism evidence="8 9">
    <name type="scientific">Mesotoga infera</name>
    <dbReference type="NCBI Taxonomy" id="1236046"/>
    <lineage>
        <taxon>Bacteria</taxon>
        <taxon>Thermotogati</taxon>
        <taxon>Thermotogota</taxon>
        <taxon>Thermotogae</taxon>
        <taxon>Kosmotogales</taxon>
        <taxon>Kosmotogaceae</taxon>
        <taxon>Mesotoga</taxon>
    </lineage>
</organism>
<reference evidence="7 10" key="3">
    <citation type="journal article" date="2018" name="Nat. Biotechnol.">
        <title>A standardized bacterial taxonomy based on genome phylogeny substantially revises the tree of life.</title>
        <authorList>
            <person name="Parks D.H."/>
            <person name="Chuvochina M."/>
            <person name="Waite D.W."/>
            <person name="Rinke C."/>
            <person name="Skarshewski A."/>
            <person name="Chaumeil P.A."/>
            <person name="Hugenholtz P."/>
        </authorList>
    </citation>
    <scope>NUCLEOTIDE SEQUENCE [LARGE SCALE GENOMIC DNA]</scope>
    <source>
        <strain evidence="7">UBA9905</strain>
    </source>
</reference>
<dbReference type="PANTHER" id="PTHR30482:SF10">
    <property type="entry name" value="HIGH-AFFINITY BRANCHED-CHAIN AMINO ACID TRANSPORT PROTEIN BRAE"/>
    <property type="match status" value="1"/>
</dbReference>
<feature type="transmembrane region" description="Helical" evidence="6">
    <location>
        <begin position="106"/>
        <end position="130"/>
    </location>
</feature>
<feature type="transmembrane region" description="Helical" evidence="6">
    <location>
        <begin position="75"/>
        <end position="99"/>
    </location>
</feature>
<keyword evidence="4 6" id="KW-1133">Transmembrane helix</keyword>
<dbReference type="Proteomes" id="UP000264215">
    <property type="component" value="Unassembled WGS sequence"/>
</dbReference>
<proteinExistence type="predicted"/>
<reference evidence="9" key="2">
    <citation type="journal article" date="2015" name="MBio">
        <title>Genome-Resolved Metagenomic Analysis Reveals Roles for Candidate Phyla and Other Microbial Community Members in Biogeochemical Transformations in Oil Reservoirs.</title>
        <authorList>
            <person name="Hu P."/>
            <person name="Tom L."/>
            <person name="Singh A."/>
            <person name="Thomas B.C."/>
            <person name="Baker B.J."/>
            <person name="Piceno Y.M."/>
            <person name="Andersen G.L."/>
            <person name="Banfield J.F."/>
        </authorList>
    </citation>
    <scope>NUCLEOTIDE SEQUENCE [LARGE SCALE GENOMIC DNA]</scope>
</reference>
<feature type="transmembrane region" description="Helical" evidence="6">
    <location>
        <begin position="6"/>
        <end position="25"/>
    </location>
</feature>
<evidence type="ECO:0000256" key="5">
    <source>
        <dbReference type="ARBA" id="ARBA00023136"/>
    </source>
</evidence>
<evidence type="ECO:0000256" key="2">
    <source>
        <dbReference type="ARBA" id="ARBA00022475"/>
    </source>
</evidence>
<evidence type="ECO:0000256" key="4">
    <source>
        <dbReference type="ARBA" id="ARBA00022989"/>
    </source>
</evidence>
<reference evidence="8" key="1">
    <citation type="journal article" date="2015" name="MBio">
        <title>Genome-resolved metagenomic analysis reveals roles for candidate phyla and other microbial community members in biogeochemical transformations in oil reservoirs.</title>
        <authorList>
            <person name="Hu P."/>
            <person name="Tom L."/>
            <person name="Singh A."/>
            <person name="Thomas B.C."/>
            <person name="Baker B.J."/>
            <person name="Piceno Y.M."/>
            <person name="Andersen G.L."/>
            <person name="Banfield J.F."/>
        </authorList>
    </citation>
    <scope>NUCLEOTIDE SEQUENCE [LARGE SCALE GENOMIC DNA]</scope>
    <source>
        <strain evidence="8">46_70</strain>
    </source>
</reference>
<dbReference type="GO" id="GO:0005886">
    <property type="term" value="C:plasma membrane"/>
    <property type="evidence" value="ECO:0007669"/>
    <property type="project" value="UniProtKB-SubCell"/>
</dbReference>
<keyword evidence="5 6" id="KW-0472">Membrane</keyword>
<dbReference type="EMBL" id="DQBS01000089">
    <property type="protein sequence ID" value="HCO69654.1"/>
    <property type="molecule type" value="Genomic_DNA"/>
</dbReference>
<evidence type="ECO:0000313" key="7">
    <source>
        <dbReference type="EMBL" id="HCO69654.1"/>
    </source>
</evidence>